<protein>
    <submittedName>
        <fullName evidence="1">Uncharacterized protein</fullName>
    </submittedName>
</protein>
<comment type="caution">
    <text evidence="1">The sequence shown here is derived from an EMBL/GenBank/DDBJ whole genome shotgun (WGS) entry which is preliminary data.</text>
</comment>
<accession>A0A8J4BVN6</accession>
<evidence type="ECO:0000313" key="1">
    <source>
        <dbReference type="EMBL" id="GIL69481.1"/>
    </source>
</evidence>
<proteinExistence type="predicted"/>
<organism evidence="1 2">
    <name type="scientific">Volvox reticuliferus</name>
    <dbReference type="NCBI Taxonomy" id="1737510"/>
    <lineage>
        <taxon>Eukaryota</taxon>
        <taxon>Viridiplantae</taxon>
        <taxon>Chlorophyta</taxon>
        <taxon>core chlorophytes</taxon>
        <taxon>Chlorophyceae</taxon>
        <taxon>CS clade</taxon>
        <taxon>Chlamydomonadales</taxon>
        <taxon>Volvocaceae</taxon>
        <taxon>Volvox</taxon>
    </lineage>
</organism>
<evidence type="ECO:0000313" key="2">
    <source>
        <dbReference type="Proteomes" id="UP000747110"/>
    </source>
</evidence>
<gene>
    <name evidence="1" type="ORF">Vretifemale_406</name>
</gene>
<dbReference type="AlphaFoldDB" id="A0A8J4BVN6"/>
<reference evidence="1" key="1">
    <citation type="journal article" date="2021" name="Proc. Natl. Acad. Sci. U.S.A.">
        <title>Three genomes in the algal genus Volvox reveal the fate of a haploid sex-determining region after a transition to homothallism.</title>
        <authorList>
            <person name="Yamamoto K."/>
            <person name="Hamaji T."/>
            <person name="Kawai-Toyooka H."/>
            <person name="Matsuzaki R."/>
            <person name="Takahashi F."/>
            <person name="Nishimura Y."/>
            <person name="Kawachi M."/>
            <person name="Noguchi H."/>
            <person name="Minakuchi Y."/>
            <person name="Umen J.G."/>
            <person name="Toyoda A."/>
            <person name="Nozaki H."/>
        </authorList>
    </citation>
    <scope>NUCLEOTIDE SEQUENCE</scope>
    <source>
        <strain evidence="1">NIES-3786</strain>
    </source>
</reference>
<dbReference type="Proteomes" id="UP000747110">
    <property type="component" value="Unassembled WGS sequence"/>
</dbReference>
<sequence>ARPDDDDLALRRPSACCCCGGCGCCGCAAATSLAPSVAKRGGHGRLPLLIARDDAAEGTGSRSSIAACAPAPSPPSAVVGLTSPSEALAACSKCGRLESGSEALTMPSDRDSKRSCNSSESPGIIADAATVGAAPSACPFLACSPSAPASLTRAEKGN</sequence>
<keyword evidence="2" id="KW-1185">Reference proteome</keyword>
<dbReference type="EMBL" id="BNCP01000001">
    <property type="protein sequence ID" value="GIL69481.1"/>
    <property type="molecule type" value="Genomic_DNA"/>
</dbReference>
<feature type="non-terminal residue" evidence="1">
    <location>
        <position position="1"/>
    </location>
</feature>
<name>A0A8J4BVN6_9CHLO</name>